<dbReference type="PROSITE" id="PS51294">
    <property type="entry name" value="HTH_MYB"/>
    <property type="match status" value="1"/>
</dbReference>
<evidence type="ECO:0000256" key="7">
    <source>
        <dbReference type="SAM" id="MobiDB-lite"/>
    </source>
</evidence>
<dbReference type="SUPFAM" id="SSF46689">
    <property type="entry name" value="Homeodomain-like"/>
    <property type="match status" value="1"/>
</dbReference>
<evidence type="ECO:0000256" key="4">
    <source>
        <dbReference type="ARBA" id="ARBA00023163"/>
    </source>
</evidence>
<dbReference type="Gene3D" id="1.10.10.60">
    <property type="entry name" value="Homeodomain-like"/>
    <property type="match status" value="1"/>
</dbReference>
<keyword evidence="5" id="KW-0539">Nucleus</keyword>
<keyword evidence="6" id="KW-0479">Metal-binding</keyword>
<feature type="domain" description="Myb-like" evidence="8">
    <location>
        <begin position="224"/>
        <end position="276"/>
    </location>
</feature>
<evidence type="ECO:0000259" key="9">
    <source>
        <dbReference type="PROSITE" id="PS50158"/>
    </source>
</evidence>
<dbReference type="InterPro" id="IPR009057">
    <property type="entry name" value="Homeodomain-like_sf"/>
</dbReference>
<keyword evidence="2" id="KW-0805">Transcription regulation</keyword>
<protein>
    <submittedName>
        <fullName evidence="12">Uncharacterized protein</fullName>
    </submittedName>
</protein>
<dbReference type="InterPro" id="IPR052245">
    <property type="entry name" value="Plant_Stress_Dev_TF"/>
</dbReference>
<feature type="region of interest" description="Disordered" evidence="7">
    <location>
        <begin position="318"/>
        <end position="341"/>
    </location>
</feature>
<dbReference type="SMART" id="SM00717">
    <property type="entry name" value="SANT"/>
    <property type="match status" value="1"/>
</dbReference>
<dbReference type="PROSITE" id="PS50158">
    <property type="entry name" value="ZF_CCHC"/>
    <property type="match status" value="1"/>
</dbReference>
<dbReference type="GO" id="GO:0009739">
    <property type="term" value="P:response to gibberellin"/>
    <property type="evidence" value="ECO:0000318"/>
    <property type="project" value="GO_Central"/>
</dbReference>
<dbReference type="InterPro" id="IPR017884">
    <property type="entry name" value="SANT_dom"/>
</dbReference>
<dbReference type="EMBL" id="KI632299">
    <property type="protein sequence ID" value="EYU19295.1"/>
    <property type="molecule type" value="Genomic_DNA"/>
</dbReference>
<evidence type="ECO:0000256" key="3">
    <source>
        <dbReference type="ARBA" id="ARBA00023125"/>
    </source>
</evidence>
<gene>
    <name evidence="12" type="ORF">MIMGU_mgv1a005826mg</name>
</gene>
<dbReference type="PANTHER" id="PTHR44191:SF26">
    <property type="entry name" value="TRANSCRIPTION FACTOR KUA1"/>
    <property type="match status" value="1"/>
</dbReference>
<keyword evidence="13" id="KW-1185">Reference proteome</keyword>
<evidence type="ECO:0000259" key="11">
    <source>
        <dbReference type="PROSITE" id="PS51294"/>
    </source>
</evidence>
<dbReference type="GO" id="GO:0005634">
    <property type="term" value="C:nucleus"/>
    <property type="evidence" value="ECO:0007669"/>
    <property type="project" value="UniProtKB-SubCell"/>
</dbReference>
<dbReference type="GO" id="GO:0009723">
    <property type="term" value="P:response to ethylene"/>
    <property type="evidence" value="ECO:0000318"/>
    <property type="project" value="GO_Central"/>
</dbReference>
<dbReference type="PANTHER" id="PTHR44191">
    <property type="entry name" value="TRANSCRIPTION FACTOR KUA1"/>
    <property type="match status" value="1"/>
</dbReference>
<evidence type="ECO:0000313" key="13">
    <source>
        <dbReference type="Proteomes" id="UP000030748"/>
    </source>
</evidence>
<keyword evidence="6" id="KW-0863">Zinc-finger</keyword>
<dbReference type="GO" id="GO:0008270">
    <property type="term" value="F:zinc ion binding"/>
    <property type="evidence" value="ECO:0007669"/>
    <property type="project" value="UniProtKB-KW"/>
</dbReference>
<evidence type="ECO:0000256" key="1">
    <source>
        <dbReference type="ARBA" id="ARBA00004123"/>
    </source>
</evidence>
<evidence type="ECO:0000256" key="6">
    <source>
        <dbReference type="PROSITE-ProRule" id="PRU00047"/>
    </source>
</evidence>
<feature type="compositionally biased region" description="Polar residues" evidence="7">
    <location>
        <begin position="429"/>
        <end position="449"/>
    </location>
</feature>
<evidence type="ECO:0000259" key="8">
    <source>
        <dbReference type="PROSITE" id="PS50090"/>
    </source>
</evidence>
<dbReference type="STRING" id="4155.A0A022PYI7"/>
<dbReference type="CDD" id="cd00167">
    <property type="entry name" value="SANT"/>
    <property type="match status" value="1"/>
</dbReference>
<comment type="subcellular location">
    <subcellularLocation>
        <location evidence="1">Nucleus</location>
    </subcellularLocation>
</comment>
<keyword evidence="4" id="KW-0804">Transcription</keyword>
<dbReference type="Proteomes" id="UP000030748">
    <property type="component" value="Unassembled WGS sequence"/>
</dbReference>
<dbReference type="GO" id="GO:0003677">
    <property type="term" value="F:DNA binding"/>
    <property type="evidence" value="ECO:0007669"/>
    <property type="project" value="UniProtKB-KW"/>
</dbReference>
<dbReference type="PROSITE" id="PS50090">
    <property type="entry name" value="MYB_LIKE"/>
    <property type="match status" value="1"/>
</dbReference>
<dbReference type="FunFam" id="1.10.10.60:FF:000009">
    <property type="entry name" value="transcription factor MYB1R1"/>
    <property type="match status" value="1"/>
</dbReference>
<dbReference type="PROSITE" id="PS51293">
    <property type="entry name" value="SANT"/>
    <property type="match status" value="1"/>
</dbReference>
<feature type="region of interest" description="Disordered" evidence="7">
    <location>
        <begin position="171"/>
        <end position="208"/>
    </location>
</feature>
<evidence type="ECO:0000256" key="2">
    <source>
        <dbReference type="ARBA" id="ARBA00023015"/>
    </source>
</evidence>
<evidence type="ECO:0000256" key="5">
    <source>
        <dbReference type="ARBA" id="ARBA00023242"/>
    </source>
</evidence>
<dbReference type="InterPro" id="IPR001878">
    <property type="entry name" value="Znf_CCHC"/>
</dbReference>
<keyword evidence="3" id="KW-0238">DNA-binding</keyword>
<evidence type="ECO:0000313" key="12">
    <source>
        <dbReference type="EMBL" id="EYU19295.1"/>
    </source>
</evidence>
<organism evidence="12 13">
    <name type="scientific">Erythranthe guttata</name>
    <name type="common">Yellow monkey flower</name>
    <name type="synonym">Mimulus guttatus</name>
    <dbReference type="NCBI Taxonomy" id="4155"/>
    <lineage>
        <taxon>Eukaryota</taxon>
        <taxon>Viridiplantae</taxon>
        <taxon>Streptophyta</taxon>
        <taxon>Embryophyta</taxon>
        <taxon>Tracheophyta</taxon>
        <taxon>Spermatophyta</taxon>
        <taxon>Magnoliopsida</taxon>
        <taxon>eudicotyledons</taxon>
        <taxon>Gunneridae</taxon>
        <taxon>Pentapetalae</taxon>
        <taxon>asterids</taxon>
        <taxon>lamiids</taxon>
        <taxon>Lamiales</taxon>
        <taxon>Phrymaceae</taxon>
        <taxon>Erythranthe</taxon>
    </lineage>
</organism>
<proteinExistence type="predicted"/>
<dbReference type="InterPro" id="IPR017930">
    <property type="entry name" value="Myb_dom"/>
</dbReference>
<dbReference type="GO" id="GO:0006355">
    <property type="term" value="P:regulation of DNA-templated transcription"/>
    <property type="evidence" value="ECO:0007669"/>
    <property type="project" value="UniProtKB-ARBA"/>
</dbReference>
<accession>A0A022PYI7</accession>
<dbReference type="Pfam" id="PF00249">
    <property type="entry name" value="Myb_DNA-binding"/>
    <property type="match status" value="1"/>
</dbReference>
<feature type="compositionally biased region" description="Polar residues" evidence="7">
    <location>
        <begin position="457"/>
        <end position="469"/>
    </location>
</feature>
<dbReference type="InterPro" id="IPR001005">
    <property type="entry name" value="SANT/Myb"/>
</dbReference>
<reference evidence="12 13" key="1">
    <citation type="journal article" date="2013" name="Proc. Natl. Acad. Sci. U.S.A.">
        <title>Fine-scale variation in meiotic recombination in Mimulus inferred from population shotgun sequencing.</title>
        <authorList>
            <person name="Hellsten U."/>
            <person name="Wright K.M."/>
            <person name="Jenkins J."/>
            <person name="Shu S."/>
            <person name="Yuan Y."/>
            <person name="Wessler S.R."/>
            <person name="Schmutz J."/>
            <person name="Willis J.H."/>
            <person name="Rokhsar D.S."/>
        </authorList>
    </citation>
    <scope>NUCLEOTIDE SEQUENCE [LARGE SCALE GENOMIC DNA]</scope>
    <source>
        <strain evidence="13">cv. DUN x IM62</strain>
    </source>
</reference>
<feature type="domain" description="HTH myb-type" evidence="11">
    <location>
        <begin position="224"/>
        <end position="280"/>
    </location>
</feature>
<dbReference type="AlphaFoldDB" id="A0A022PYI7"/>
<dbReference type="eggNOG" id="ENOG502QUPG">
    <property type="taxonomic scope" value="Eukaryota"/>
</dbReference>
<feature type="domain" description="CCHC-type" evidence="9">
    <location>
        <begin position="128"/>
        <end position="145"/>
    </location>
</feature>
<feature type="domain" description="SANT" evidence="10">
    <location>
        <begin position="232"/>
        <end position="280"/>
    </location>
</feature>
<dbReference type="InterPro" id="IPR006447">
    <property type="entry name" value="Myb_dom_plants"/>
</dbReference>
<evidence type="ECO:0000259" key="10">
    <source>
        <dbReference type="PROSITE" id="PS51293"/>
    </source>
</evidence>
<name>A0A022PYI7_ERYGU</name>
<feature type="region of interest" description="Disordered" evidence="7">
    <location>
        <begin position="421"/>
        <end position="469"/>
    </location>
</feature>
<keyword evidence="6" id="KW-0862">Zinc</keyword>
<dbReference type="NCBIfam" id="TIGR01557">
    <property type="entry name" value="myb_SHAQKYF"/>
    <property type="match status" value="1"/>
</dbReference>
<sequence>MLRKTYIYFFVSSLNKPHPYIILHYTQIRPHLLFLSSPCLSPLSLLSPYSLSLSLYLYLYISIYPNTQQLRFRQKKTTRETQHNKANPNIIYKKNPCHLGSCRKDPIRGNPTNLGVLNFQFESGAMTRRCSHCSNNGHNSRTCPNRGVKLFGVRLTDGSIRKSASMGNLTHYMGGGGGGSGNATPQNGLAHDSPGGTPDHPSAGSAAADGYASEDFVAGSSSSRERKKGVPWTEEEHRLFLVGLQKLGKGDWRGIARNYVMSRTPTQVASHAQKYFIRQSNVSRRKRRSSLFDIVADESVDTTVMTSDFFPVNIPQTEAQSSTHVPDEECESMESANSNDGEVLPPQQMQEGAVAPQYPYPLMYPAYVAAPLYPFPVQFWPGYETEPAKEEAHEVVKPTAVHSKTPINVDELVGMSKQLSLGESLGDSGPSTLSLKLNEGSTTRPSAFQANPAPGNSGINSSHNPIHAV</sequence>